<name>A0A445AZC9_ARAHY</name>
<evidence type="ECO:0000313" key="1">
    <source>
        <dbReference type="EMBL" id="RYR31787.1"/>
    </source>
</evidence>
<reference evidence="1 2" key="1">
    <citation type="submission" date="2019-01" db="EMBL/GenBank/DDBJ databases">
        <title>Sequencing of cultivated peanut Arachis hypogaea provides insights into genome evolution and oil improvement.</title>
        <authorList>
            <person name="Chen X."/>
        </authorList>
    </citation>
    <scope>NUCLEOTIDE SEQUENCE [LARGE SCALE GENOMIC DNA]</scope>
    <source>
        <strain evidence="2">cv. Fuhuasheng</strain>
        <tissue evidence="1">Leaves</tissue>
    </source>
</reference>
<dbReference type="EMBL" id="SDMP01000011">
    <property type="protein sequence ID" value="RYR31787.1"/>
    <property type="molecule type" value="Genomic_DNA"/>
</dbReference>
<dbReference type="AlphaFoldDB" id="A0A445AZC9"/>
<sequence>MTAAAARGSERRYLLHVMNVTTPSKDFLELVRELLELLIKARNMLKTAPPSLLFVAKSLDDDEWYARKIAEELKKSYVKLKNVRVERGSKRL</sequence>
<evidence type="ECO:0000313" key="2">
    <source>
        <dbReference type="Proteomes" id="UP000289738"/>
    </source>
</evidence>
<protein>
    <submittedName>
        <fullName evidence="1">Uncharacterized protein</fullName>
    </submittedName>
</protein>
<proteinExistence type="predicted"/>
<organism evidence="1 2">
    <name type="scientific">Arachis hypogaea</name>
    <name type="common">Peanut</name>
    <dbReference type="NCBI Taxonomy" id="3818"/>
    <lineage>
        <taxon>Eukaryota</taxon>
        <taxon>Viridiplantae</taxon>
        <taxon>Streptophyta</taxon>
        <taxon>Embryophyta</taxon>
        <taxon>Tracheophyta</taxon>
        <taxon>Spermatophyta</taxon>
        <taxon>Magnoliopsida</taxon>
        <taxon>eudicotyledons</taxon>
        <taxon>Gunneridae</taxon>
        <taxon>Pentapetalae</taxon>
        <taxon>rosids</taxon>
        <taxon>fabids</taxon>
        <taxon>Fabales</taxon>
        <taxon>Fabaceae</taxon>
        <taxon>Papilionoideae</taxon>
        <taxon>50 kb inversion clade</taxon>
        <taxon>dalbergioids sensu lato</taxon>
        <taxon>Dalbergieae</taxon>
        <taxon>Pterocarpus clade</taxon>
        <taxon>Arachis</taxon>
    </lineage>
</organism>
<accession>A0A445AZC9</accession>
<dbReference type="Proteomes" id="UP000289738">
    <property type="component" value="Chromosome B01"/>
</dbReference>
<keyword evidence="2" id="KW-1185">Reference proteome</keyword>
<gene>
    <name evidence="1" type="ORF">Ahy_B01g056698</name>
</gene>
<comment type="caution">
    <text evidence="1">The sequence shown here is derived from an EMBL/GenBank/DDBJ whole genome shotgun (WGS) entry which is preliminary data.</text>
</comment>